<dbReference type="EMBL" id="CP036425">
    <property type="protein sequence ID" value="QDU34802.1"/>
    <property type="molecule type" value="Genomic_DNA"/>
</dbReference>
<evidence type="ECO:0000256" key="6">
    <source>
        <dbReference type="ARBA" id="ARBA00022676"/>
    </source>
</evidence>
<evidence type="ECO:0000256" key="1">
    <source>
        <dbReference type="ARBA" id="ARBA00002056"/>
    </source>
</evidence>
<dbReference type="OrthoDB" id="9801642at2"/>
<dbReference type="PANTHER" id="PTHR30372:SF4">
    <property type="entry name" value="LIPID-A-DISACCHARIDE SYNTHASE, MITOCHONDRIAL-RELATED"/>
    <property type="match status" value="1"/>
</dbReference>
<dbReference type="Pfam" id="PF02684">
    <property type="entry name" value="LpxB"/>
    <property type="match status" value="1"/>
</dbReference>
<dbReference type="GO" id="GO:0009245">
    <property type="term" value="P:lipid A biosynthetic process"/>
    <property type="evidence" value="ECO:0007669"/>
    <property type="project" value="UniProtKB-KW"/>
</dbReference>
<evidence type="ECO:0000313" key="10">
    <source>
        <dbReference type="EMBL" id="QDU34802.1"/>
    </source>
</evidence>
<sequence>MSINGTILFSAFEPSGDALASRLITELKRRQPDVRIMALGGPRMKAAGAELIEVTTEHAVMLAGALKHAHEHHLRLKRVDAWLKANKIDALVPTDSPAANWGICRKVRKRCPNAKIVHLAAPQLWAWAPWRIRKLRKLTDHVLCLLPFEEKWFGDRGVDATFVGHPLFESEHAKVERGVDGKNEDDAVLNLEGEPKVALLPGSRPSEITKNWPTMLAAYEALKAKHPGMRAVVAASDELRQAAIVDLCGGKLPNGMTIETSRAGLVLDWADIGLIVSGTATLQGVTHRLPMVSLYNVSKMGWNILGRWLIRNRPLTLPNLLSQHVMGENATTELIPHFGEVEPVVDALEPLMTEGEARNRQVKIFETVCDRFVGRQFSVDAADQFMKVMRR</sequence>
<evidence type="ECO:0000256" key="5">
    <source>
        <dbReference type="ARBA" id="ARBA00022556"/>
    </source>
</evidence>
<name>A0A517YX54_9BACT</name>
<dbReference type="Proteomes" id="UP000317369">
    <property type="component" value="Chromosome"/>
</dbReference>
<comment type="catalytic activity">
    <reaction evidence="9">
        <text>a lipid X + a UDP-2-N,3-O-bis[(3R)-3-hydroxyacyl]-alpha-D-glucosamine = a lipid A disaccharide + UDP + H(+)</text>
        <dbReference type="Rhea" id="RHEA:67828"/>
        <dbReference type="ChEBI" id="CHEBI:15378"/>
        <dbReference type="ChEBI" id="CHEBI:58223"/>
        <dbReference type="ChEBI" id="CHEBI:137748"/>
        <dbReference type="ChEBI" id="CHEBI:176338"/>
        <dbReference type="ChEBI" id="CHEBI:176343"/>
        <dbReference type="EC" id="2.4.1.182"/>
    </reaction>
</comment>
<dbReference type="InterPro" id="IPR003835">
    <property type="entry name" value="Glyco_trans_19"/>
</dbReference>
<dbReference type="KEGG" id="pcor:KS4_28780"/>
<keyword evidence="7 10" id="KW-0808">Transferase</keyword>
<evidence type="ECO:0000256" key="9">
    <source>
        <dbReference type="ARBA" id="ARBA00048975"/>
    </source>
</evidence>
<proteinExistence type="predicted"/>
<accession>A0A517YX54</accession>
<organism evidence="10 11">
    <name type="scientific">Poriferisphaera corsica</name>
    <dbReference type="NCBI Taxonomy" id="2528020"/>
    <lineage>
        <taxon>Bacteria</taxon>
        <taxon>Pseudomonadati</taxon>
        <taxon>Planctomycetota</taxon>
        <taxon>Phycisphaerae</taxon>
        <taxon>Phycisphaerales</taxon>
        <taxon>Phycisphaeraceae</taxon>
        <taxon>Poriferisphaera</taxon>
    </lineage>
</organism>
<keyword evidence="6 10" id="KW-0328">Glycosyltransferase</keyword>
<keyword evidence="4" id="KW-0444">Lipid biosynthesis</keyword>
<protein>
    <recommendedName>
        <fullName evidence="3">Lipid-A-disaccharide synthase</fullName>
        <ecNumber evidence="2">2.4.1.182</ecNumber>
    </recommendedName>
</protein>
<dbReference type="PANTHER" id="PTHR30372">
    <property type="entry name" value="LIPID-A-DISACCHARIDE SYNTHASE"/>
    <property type="match status" value="1"/>
</dbReference>
<dbReference type="SUPFAM" id="SSF53756">
    <property type="entry name" value="UDP-Glycosyltransferase/glycogen phosphorylase"/>
    <property type="match status" value="1"/>
</dbReference>
<evidence type="ECO:0000256" key="7">
    <source>
        <dbReference type="ARBA" id="ARBA00022679"/>
    </source>
</evidence>
<dbReference type="EC" id="2.4.1.182" evidence="2"/>
<dbReference type="GO" id="GO:0008915">
    <property type="term" value="F:lipid-A-disaccharide synthase activity"/>
    <property type="evidence" value="ECO:0007669"/>
    <property type="project" value="UniProtKB-EC"/>
</dbReference>
<keyword evidence="11" id="KW-1185">Reference proteome</keyword>
<evidence type="ECO:0000256" key="2">
    <source>
        <dbReference type="ARBA" id="ARBA00012687"/>
    </source>
</evidence>
<keyword evidence="5" id="KW-0441">Lipid A biosynthesis</keyword>
<dbReference type="AlphaFoldDB" id="A0A517YX54"/>
<evidence type="ECO:0000256" key="3">
    <source>
        <dbReference type="ARBA" id="ARBA00020902"/>
    </source>
</evidence>
<dbReference type="Gene3D" id="3.40.50.2000">
    <property type="entry name" value="Glycogen Phosphorylase B"/>
    <property type="match status" value="2"/>
</dbReference>
<dbReference type="GO" id="GO:0016020">
    <property type="term" value="C:membrane"/>
    <property type="evidence" value="ECO:0007669"/>
    <property type="project" value="GOC"/>
</dbReference>
<evidence type="ECO:0000256" key="4">
    <source>
        <dbReference type="ARBA" id="ARBA00022516"/>
    </source>
</evidence>
<comment type="function">
    <text evidence="1">Condensation of UDP-2,3-diacylglucosamine and 2,3-diacylglucosamine-1-phosphate to form lipid A disaccharide, a precursor of lipid A, a phosphorylated glycolipid that anchors the lipopolysaccharide to the outer membrane of the cell.</text>
</comment>
<evidence type="ECO:0000313" key="11">
    <source>
        <dbReference type="Proteomes" id="UP000317369"/>
    </source>
</evidence>
<evidence type="ECO:0000256" key="8">
    <source>
        <dbReference type="ARBA" id="ARBA00023098"/>
    </source>
</evidence>
<dbReference type="RefSeq" id="WP_145079165.1">
    <property type="nucleotide sequence ID" value="NZ_CP036425.1"/>
</dbReference>
<gene>
    <name evidence="10" type="ORF">KS4_28780</name>
</gene>
<reference evidence="10 11" key="1">
    <citation type="submission" date="2019-02" db="EMBL/GenBank/DDBJ databases">
        <title>Deep-cultivation of Planctomycetes and their phenomic and genomic characterization uncovers novel biology.</title>
        <authorList>
            <person name="Wiegand S."/>
            <person name="Jogler M."/>
            <person name="Boedeker C."/>
            <person name="Pinto D."/>
            <person name="Vollmers J."/>
            <person name="Rivas-Marin E."/>
            <person name="Kohn T."/>
            <person name="Peeters S.H."/>
            <person name="Heuer A."/>
            <person name="Rast P."/>
            <person name="Oberbeckmann S."/>
            <person name="Bunk B."/>
            <person name="Jeske O."/>
            <person name="Meyerdierks A."/>
            <person name="Storesund J.E."/>
            <person name="Kallscheuer N."/>
            <person name="Luecker S."/>
            <person name="Lage O.M."/>
            <person name="Pohl T."/>
            <person name="Merkel B.J."/>
            <person name="Hornburger P."/>
            <person name="Mueller R.-W."/>
            <person name="Bruemmer F."/>
            <person name="Labrenz M."/>
            <person name="Spormann A.M."/>
            <person name="Op den Camp H."/>
            <person name="Overmann J."/>
            <person name="Amann R."/>
            <person name="Jetten M.S.M."/>
            <person name="Mascher T."/>
            <person name="Medema M.H."/>
            <person name="Devos D.P."/>
            <person name="Kaster A.-K."/>
            <person name="Ovreas L."/>
            <person name="Rohde M."/>
            <person name="Galperin M.Y."/>
            <person name="Jogler C."/>
        </authorList>
    </citation>
    <scope>NUCLEOTIDE SEQUENCE [LARGE SCALE GENOMIC DNA]</scope>
    <source>
        <strain evidence="10 11">KS4</strain>
    </source>
</reference>
<dbReference type="GO" id="GO:0005543">
    <property type="term" value="F:phospholipid binding"/>
    <property type="evidence" value="ECO:0007669"/>
    <property type="project" value="TreeGrafter"/>
</dbReference>
<keyword evidence="8" id="KW-0443">Lipid metabolism</keyword>